<dbReference type="AlphaFoldDB" id="A0A507B4S2"/>
<comment type="caution">
    <text evidence="3">The sequence shown here is derived from an EMBL/GenBank/DDBJ whole genome shotgun (WGS) entry which is preliminary data.</text>
</comment>
<feature type="transmembrane region" description="Helical" evidence="1">
    <location>
        <begin position="38"/>
        <end position="59"/>
    </location>
</feature>
<dbReference type="InterPro" id="IPR006598">
    <property type="entry name" value="CAP10"/>
</dbReference>
<keyword evidence="4" id="KW-1185">Reference proteome</keyword>
<dbReference type="InParanoid" id="A0A507B4S2"/>
<accession>A0A507B4S2</accession>
<protein>
    <recommendedName>
        <fullName evidence="2">Glycosyl transferase CAP10 domain-containing protein</fullName>
    </recommendedName>
</protein>
<feature type="transmembrane region" description="Helical" evidence="1">
    <location>
        <begin position="80"/>
        <end position="98"/>
    </location>
</feature>
<dbReference type="OrthoDB" id="202415at2759"/>
<sequence>MAAFRQAGWKSVLSQSMLSSISMYLLRPPFERFNSTTIAIVGGAATICFLALDTAYVSLIELFEKPDLLARKRTVYTRPIAIICAITMPLLAVAYWAWICLDNTPHRFVDSLTTGALVATQWILLFQAARYESWDIAGPVGAFSAAAPTQEQTIRSVATAVKHLVAAGIALMQAVRVLPDARYKNFLWALILVPLISSAGQIGWDGSRLADDSGWLSGLPTYYGRHPIQDLVERSKATFQTKLEQQSQTLDQAVTEYRRRYHMEPPPGFDDWFKFAKEKKSLIIDNYDTIFDSVAPFLNLKPQSIRSFMEEAVAAGHIARCGFRGGKLEGDCGPRGETIQNMTAPYRHKLPDMSLLVNSRDEPTVLLPSTRAASDPMWQDLSGTHATNKVAEPCGSAWLQRSRSTFDNQSLAPLPLSLPFVQDARDSTDFCAHPEYADMHGMILAPLTLNAATKPAPILSQGKLSTFSDVLMPSQIYLQGYENLNDYGYADEEDPPWEEKQPKLYWIGSNNGGAQVDGSWRRMHRQRFVALAGGGADDADDAARTATYLAETAPGEWTPRRQRSLLPAAADVHFHAFRLCAWRECKAMMRRFRAAGRRPRAAQYAHRFLMDMDGLGYSGRFYAHLRSRSASFKMTVVREWHDDRLSPWVHYVPVSLSMAELPETVRFLQTDAGAQLAREIADRGREWWAVALRPEDFQVYFYRLLLELARVVDETRAVV</sequence>
<dbReference type="SMART" id="SM00672">
    <property type="entry name" value="CAP10"/>
    <property type="match status" value="1"/>
</dbReference>
<evidence type="ECO:0000259" key="2">
    <source>
        <dbReference type="SMART" id="SM00672"/>
    </source>
</evidence>
<reference evidence="3 4" key="1">
    <citation type="submission" date="2019-06" db="EMBL/GenBank/DDBJ databases">
        <title>Draft genome sequence of the filamentous fungus Phialemoniopsis curvata isolated from diesel fuel.</title>
        <authorList>
            <person name="Varaljay V.A."/>
            <person name="Lyon W.J."/>
            <person name="Crouch A.L."/>
            <person name="Drake C.E."/>
            <person name="Hollomon J.M."/>
            <person name="Nadeau L.J."/>
            <person name="Nunn H.S."/>
            <person name="Stevenson B.S."/>
            <person name="Bojanowski C.L."/>
            <person name="Crookes-Goodson W.J."/>
        </authorList>
    </citation>
    <scope>NUCLEOTIDE SEQUENCE [LARGE SCALE GENOMIC DNA]</scope>
    <source>
        <strain evidence="3 4">D216</strain>
    </source>
</reference>
<proteinExistence type="predicted"/>
<dbReference type="PANTHER" id="PTHR12203">
    <property type="entry name" value="KDEL LYS-ASP-GLU-LEU CONTAINING - RELATED"/>
    <property type="match status" value="1"/>
</dbReference>
<evidence type="ECO:0000313" key="3">
    <source>
        <dbReference type="EMBL" id="TPX14747.1"/>
    </source>
</evidence>
<dbReference type="Proteomes" id="UP000319257">
    <property type="component" value="Unassembled WGS sequence"/>
</dbReference>
<dbReference type="PANTHER" id="PTHR12203:SF61">
    <property type="entry name" value="CAPSULE PROTEIN"/>
    <property type="match status" value="1"/>
</dbReference>
<gene>
    <name evidence="3" type="ORF">E0L32_005142</name>
</gene>
<name>A0A507B4S2_9PEZI</name>
<dbReference type="GeneID" id="41972589"/>
<dbReference type="Pfam" id="PF05686">
    <property type="entry name" value="Glyco_transf_90"/>
    <property type="match status" value="1"/>
</dbReference>
<organism evidence="3 4">
    <name type="scientific">Thyridium curvatum</name>
    <dbReference type="NCBI Taxonomy" id="1093900"/>
    <lineage>
        <taxon>Eukaryota</taxon>
        <taxon>Fungi</taxon>
        <taxon>Dikarya</taxon>
        <taxon>Ascomycota</taxon>
        <taxon>Pezizomycotina</taxon>
        <taxon>Sordariomycetes</taxon>
        <taxon>Sordariomycetidae</taxon>
        <taxon>Thyridiales</taxon>
        <taxon>Thyridiaceae</taxon>
        <taxon>Thyridium</taxon>
    </lineage>
</organism>
<dbReference type="InterPro" id="IPR051091">
    <property type="entry name" value="O-Glucosyltr/Glycosyltrsf_90"/>
</dbReference>
<keyword evidence="1" id="KW-0812">Transmembrane</keyword>
<dbReference type="EMBL" id="SKBQ01000026">
    <property type="protein sequence ID" value="TPX14747.1"/>
    <property type="molecule type" value="Genomic_DNA"/>
</dbReference>
<keyword evidence="1" id="KW-1133">Transmembrane helix</keyword>
<feature type="domain" description="Glycosyl transferase CAP10" evidence="2">
    <location>
        <begin position="417"/>
        <end position="712"/>
    </location>
</feature>
<dbReference type="RefSeq" id="XP_030996458.1">
    <property type="nucleotide sequence ID" value="XM_031139631.1"/>
</dbReference>
<keyword evidence="1" id="KW-0472">Membrane</keyword>
<evidence type="ECO:0000313" key="4">
    <source>
        <dbReference type="Proteomes" id="UP000319257"/>
    </source>
</evidence>
<evidence type="ECO:0000256" key="1">
    <source>
        <dbReference type="SAM" id="Phobius"/>
    </source>
</evidence>